<dbReference type="RefSeq" id="WP_289409877.1">
    <property type="nucleotide sequence ID" value="NZ_JAUCDY010000002.1"/>
</dbReference>
<dbReference type="SUPFAM" id="SSF141000">
    <property type="entry name" value="Glu-tRNAGln amidotransferase C subunit"/>
    <property type="match status" value="1"/>
</dbReference>
<keyword evidence="1" id="KW-0067">ATP-binding</keyword>
<sequence>MLTHQDVEKLAKLTQLALSDTALAEHLRALNQTTSLFSSIKNIATANSEPLISPLEISQRLRADVVSETNQRDRYQTLAPAVENGLYLVPKVLD</sequence>
<protein>
    <recommendedName>
        <fullName evidence="1">Aspartyl/glutamyl-tRNA(Asn/Gln) amidotransferase subunit C</fullName>
        <shortName evidence="1">Asp/Glu-ADT subunit C</shortName>
        <ecNumber evidence="1">6.3.5.-</ecNumber>
    </recommendedName>
</protein>
<comment type="similarity">
    <text evidence="1">Belongs to the GatC family.</text>
</comment>
<dbReference type="InterPro" id="IPR036113">
    <property type="entry name" value="Asp/Glu-ADT_sf_sub_c"/>
</dbReference>
<comment type="caution">
    <text evidence="2">The sequence shown here is derived from an EMBL/GenBank/DDBJ whole genome shotgun (WGS) entry which is preliminary data.</text>
</comment>
<dbReference type="Proteomes" id="UP001241056">
    <property type="component" value="Unassembled WGS sequence"/>
</dbReference>
<dbReference type="Pfam" id="PF02686">
    <property type="entry name" value="GatC"/>
    <property type="match status" value="1"/>
</dbReference>
<keyword evidence="3" id="KW-1185">Reference proteome</keyword>
<dbReference type="PANTHER" id="PTHR15004:SF0">
    <property type="entry name" value="GLUTAMYL-TRNA(GLN) AMIDOTRANSFERASE SUBUNIT C, MITOCHONDRIAL"/>
    <property type="match status" value="1"/>
</dbReference>
<dbReference type="InterPro" id="IPR003837">
    <property type="entry name" value="GatC"/>
</dbReference>
<evidence type="ECO:0000313" key="3">
    <source>
        <dbReference type="Proteomes" id="UP001241056"/>
    </source>
</evidence>
<keyword evidence="1" id="KW-0648">Protein biosynthesis</keyword>
<dbReference type="HAMAP" id="MF_00122">
    <property type="entry name" value="GatC"/>
    <property type="match status" value="1"/>
</dbReference>
<comment type="subunit">
    <text evidence="1">Heterotrimer of A, B and C subunits.</text>
</comment>
<keyword evidence="1" id="KW-0436">Ligase</keyword>
<dbReference type="PANTHER" id="PTHR15004">
    <property type="entry name" value="GLUTAMYL-TRNA(GLN) AMIDOTRANSFERASE SUBUNIT C, MITOCHONDRIAL"/>
    <property type="match status" value="1"/>
</dbReference>
<name>A0ABT7SM05_9GAMM</name>
<comment type="catalytic activity">
    <reaction evidence="1">
        <text>L-aspartyl-tRNA(Asn) + L-glutamine + ATP + H2O = L-asparaginyl-tRNA(Asn) + L-glutamate + ADP + phosphate + 2 H(+)</text>
        <dbReference type="Rhea" id="RHEA:14513"/>
        <dbReference type="Rhea" id="RHEA-COMP:9674"/>
        <dbReference type="Rhea" id="RHEA-COMP:9677"/>
        <dbReference type="ChEBI" id="CHEBI:15377"/>
        <dbReference type="ChEBI" id="CHEBI:15378"/>
        <dbReference type="ChEBI" id="CHEBI:29985"/>
        <dbReference type="ChEBI" id="CHEBI:30616"/>
        <dbReference type="ChEBI" id="CHEBI:43474"/>
        <dbReference type="ChEBI" id="CHEBI:58359"/>
        <dbReference type="ChEBI" id="CHEBI:78515"/>
        <dbReference type="ChEBI" id="CHEBI:78516"/>
        <dbReference type="ChEBI" id="CHEBI:456216"/>
    </reaction>
</comment>
<comment type="function">
    <text evidence="1">Allows the formation of correctly charged Asn-tRNA(Asn) or Gln-tRNA(Gln) through the transamidation of misacylated Asp-tRNA(Asn) or Glu-tRNA(Gln) in organisms which lack either or both of asparaginyl-tRNA or glutaminyl-tRNA synthetases. The reaction takes place in the presence of glutamine and ATP through an activated phospho-Asp-tRNA(Asn) or phospho-Glu-tRNA(Gln).</text>
</comment>
<reference evidence="2 3" key="1">
    <citation type="submission" date="2023-06" db="EMBL/GenBank/DDBJ databases">
        <title>Thiopseudomonas sp. CY1220 draft genome sequence.</title>
        <authorList>
            <person name="Zhao G."/>
            <person name="An M."/>
        </authorList>
    </citation>
    <scope>NUCLEOTIDE SEQUENCE [LARGE SCALE GENOMIC DNA]</scope>
    <source>
        <strain evidence="2 3">CY1220</strain>
    </source>
</reference>
<organism evidence="2 3">
    <name type="scientific">Thiopseudomonas acetoxidans</name>
    <dbReference type="NCBI Taxonomy" id="3041622"/>
    <lineage>
        <taxon>Bacteria</taxon>
        <taxon>Pseudomonadati</taxon>
        <taxon>Pseudomonadota</taxon>
        <taxon>Gammaproteobacteria</taxon>
        <taxon>Pseudomonadales</taxon>
        <taxon>Pseudomonadaceae</taxon>
        <taxon>Thiopseudomonas</taxon>
    </lineage>
</organism>
<accession>A0ABT7SM05</accession>
<evidence type="ECO:0000256" key="1">
    <source>
        <dbReference type="HAMAP-Rule" id="MF_00122"/>
    </source>
</evidence>
<gene>
    <name evidence="1 2" type="primary">gatC</name>
    <name evidence="2" type="ORF">QEZ41_02875</name>
</gene>
<keyword evidence="1" id="KW-0547">Nucleotide-binding</keyword>
<dbReference type="EC" id="6.3.5.-" evidence="1"/>
<comment type="catalytic activity">
    <reaction evidence="1">
        <text>L-glutamyl-tRNA(Gln) + L-glutamine + ATP + H2O = L-glutaminyl-tRNA(Gln) + L-glutamate + ADP + phosphate + H(+)</text>
        <dbReference type="Rhea" id="RHEA:17521"/>
        <dbReference type="Rhea" id="RHEA-COMP:9681"/>
        <dbReference type="Rhea" id="RHEA-COMP:9684"/>
        <dbReference type="ChEBI" id="CHEBI:15377"/>
        <dbReference type="ChEBI" id="CHEBI:15378"/>
        <dbReference type="ChEBI" id="CHEBI:29985"/>
        <dbReference type="ChEBI" id="CHEBI:30616"/>
        <dbReference type="ChEBI" id="CHEBI:43474"/>
        <dbReference type="ChEBI" id="CHEBI:58359"/>
        <dbReference type="ChEBI" id="CHEBI:78520"/>
        <dbReference type="ChEBI" id="CHEBI:78521"/>
        <dbReference type="ChEBI" id="CHEBI:456216"/>
    </reaction>
</comment>
<dbReference type="NCBIfam" id="TIGR00135">
    <property type="entry name" value="gatC"/>
    <property type="match status" value="1"/>
</dbReference>
<dbReference type="EMBL" id="JAUCDY010000002">
    <property type="protein sequence ID" value="MDM7857225.1"/>
    <property type="molecule type" value="Genomic_DNA"/>
</dbReference>
<evidence type="ECO:0000313" key="2">
    <source>
        <dbReference type="EMBL" id="MDM7857225.1"/>
    </source>
</evidence>
<proteinExistence type="inferred from homology"/>